<organism evidence="1 2">
    <name type="scientific">Jannaschia faecimaris</name>
    <dbReference type="NCBI Taxonomy" id="1244108"/>
    <lineage>
        <taxon>Bacteria</taxon>
        <taxon>Pseudomonadati</taxon>
        <taxon>Pseudomonadota</taxon>
        <taxon>Alphaproteobacteria</taxon>
        <taxon>Rhodobacterales</taxon>
        <taxon>Roseobacteraceae</taxon>
        <taxon>Jannaschia</taxon>
    </lineage>
</organism>
<sequence>MPDYMHRALLAAYLQTAAHNTMIPETIEIYSAPWLGTTGQPAFYRQIAQMDQMYTDEVEPLYRPLDCPVRVLWGQEDNWIPAAKGDALAALISNTSCTHIQCAGHLVQEDRPEAIVAAILNQIQTSTPS</sequence>
<dbReference type="Gene3D" id="3.40.50.1820">
    <property type="entry name" value="alpha/beta hydrolase"/>
    <property type="match status" value="1"/>
</dbReference>
<dbReference type="EMBL" id="FNPX01000022">
    <property type="protein sequence ID" value="SDZ56413.1"/>
    <property type="molecule type" value="Genomic_DNA"/>
</dbReference>
<dbReference type="PANTHER" id="PTHR46438:SF2">
    <property type="entry name" value="ALPHA_BETA-HYDROLASES SUPERFAMILY PROTEIN"/>
    <property type="match status" value="1"/>
</dbReference>
<accession>A0A1H3U1U9</accession>
<gene>
    <name evidence="1" type="ORF">SAMN05444004_1225</name>
</gene>
<dbReference type="STRING" id="1244108.SAMN05444004_1225"/>
<name>A0A1H3U1U9_9RHOB</name>
<dbReference type="InterPro" id="IPR029058">
    <property type="entry name" value="AB_hydrolase_fold"/>
</dbReference>
<proteinExistence type="predicted"/>
<dbReference type="PANTHER" id="PTHR46438">
    <property type="entry name" value="ALPHA/BETA-HYDROLASES SUPERFAMILY PROTEIN"/>
    <property type="match status" value="1"/>
</dbReference>
<evidence type="ECO:0008006" key="3">
    <source>
        <dbReference type="Google" id="ProtNLM"/>
    </source>
</evidence>
<dbReference type="Proteomes" id="UP000198914">
    <property type="component" value="Unassembled WGS sequence"/>
</dbReference>
<dbReference type="SUPFAM" id="SSF53474">
    <property type="entry name" value="alpha/beta-Hydrolases"/>
    <property type="match status" value="1"/>
</dbReference>
<protein>
    <recommendedName>
        <fullName evidence="3">Alpha/beta hydrolase family protein</fullName>
    </recommendedName>
</protein>
<dbReference type="AlphaFoldDB" id="A0A1H3U1U9"/>
<evidence type="ECO:0000313" key="2">
    <source>
        <dbReference type="Proteomes" id="UP000198914"/>
    </source>
</evidence>
<evidence type="ECO:0000313" key="1">
    <source>
        <dbReference type="EMBL" id="SDZ56413.1"/>
    </source>
</evidence>
<keyword evidence="2" id="KW-1185">Reference proteome</keyword>
<reference evidence="2" key="1">
    <citation type="submission" date="2016-10" db="EMBL/GenBank/DDBJ databases">
        <authorList>
            <person name="Varghese N."/>
            <person name="Submissions S."/>
        </authorList>
    </citation>
    <scope>NUCLEOTIDE SEQUENCE [LARGE SCALE GENOMIC DNA]</scope>
    <source>
        <strain evidence="2">DSM 100420</strain>
    </source>
</reference>